<dbReference type="InterPro" id="IPR006355">
    <property type="entry name" value="LHPP/HDHD2"/>
</dbReference>
<dbReference type="NCBIfam" id="TIGR01460">
    <property type="entry name" value="HAD-SF-IIA"/>
    <property type="match status" value="1"/>
</dbReference>
<dbReference type="InterPro" id="IPR036412">
    <property type="entry name" value="HAD-like_sf"/>
</dbReference>
<name>A0ABD4TL41_9EURY</name>
<comment type="similarity">
    <text evidence="2">Belongs to the HAD-like hydrolase superfamily.</text>
</comment>
<dbReference type="InterPro" id="IPR023214">
    <property type="entry name" value="HAD_sf"/>
</dbReference>
<evidence type="ECO:0000256" key="2">
    <source>
        <dbReference type="ARBA" id="ARBA00007958"/>
    </source>
</evidence>
<dbReference type="GO" id="GO:0016787">
    <property type="term" value="F:hydrolase activity"/>
    <property type="evidence" value="ECO:0007669"/>
    <property type="project" value="UniProtKB-KW"/>
</dbReference>
<evidence type="ECO:0000313" key="7">
    <source>
        <dbReference type="Proteomes" id="UP001524383"/>
    </source>
</evidence>
<dbReference type="Proteomes" id="UP001524383">
    <property type="component" value="Unassembled WGS sequence"/>
</dbReference>
<dbReference type="AlphaFoldDB" id="A0ABD4TL41"/>
<protein>
    <recommendedName>
        <fullName evidence="5">Haloacid dehalogenase-like hydrolase domain-containing protein 2</fullName>
    </recommendedName>
</protein>
<dbReference type="RefSeq" id="WP_255333121.1">
    <property type="nucleotide sequence ID" value="NZ_VOTZ01000021.1"/>
</dbReference>
<comment type="caution">
    <text evidence="6">The sequence shown here is derived from an EMBL/GenBank/DDBJ whole genome shotgun (WGS) entry which is preliminary data.</text>
</comment>
<dbReference type="EMBL" id="VOTZ01000021">
    <property type="protein sequence ID" value="MCQ1539156.1"/>
    <property type="molecule type" value="Genomic_DNA"/>
</dbReference>
<dbReference type="InterPro" id="IPR006357">
    <property type="entry name" value="HAD-SF_hydro_IIA"/>
</dbReference>
<evidence type="ECO:0000256" key="3">
    <source>
        <dbReference type="ARBA" id="ARBA00022723"/>
    </source>
</evidence>
<sequence length="256" mass="26949">MPIQALLIDIDGVLAVGGVPIPGAPGAIRWIEDQGIPHRFVSNSTQRSRRQIAERLNQAGFAISEDQITTPIVSALRLLEEKGISVCRLLMTDAARSEFSEAGITESSGGAEAIIIGDAGSGFTFSVLNEAFRQINDGALFIALERDRYWMSGDGLTLAAGPFVAALEYATGRDAVVLGKPSPDAFLSACAMMGVEPEHTAMIGDDIRTDVGGAQAAALVGVLVKTGKYSWSALKESGVKPDMILPSIASVRELFG</sequence>
<dbReference type="Gene3D" id="3.40.50.1000">
    <property type="entry name" value="HAD superfamily/HAD-like"/>
    <property type="match status" value="2"/>
</dbReference>
<dbReference type="NCBIfam" id="TIGR01549">
    <property type="entry name" value="HAD-SF-IA-v1"/>
    <property type="match status" value="1"/>
</dbReference>
<dbReference type="GO" id="GO:0046872">
    <property type="term" value="F:metal ion binding"/>
    <property type="evidence" value="ECO:0007669"/>
    <property type="project" value="UniProtKB-KW"/>
</dbReference>
<dbReference type="Pfam" id="PF13344">
    <property type="entry name" value="Hydrolase_6"/>
    <property type="match status" value="1"/>
</dbReference>
<dbReference type="Pfam" id="PF13242">
    <property type="entry name" value="Hydrolase_like"/>
    <property type="match status" value="1"/>
</dbReference>
<evidence type="ECO:0000256" key="4">
    <source>
        <dbReference type="ARBA" id="ARBA00022842"/>
    </source>
</evidence>
<proteinExistence type="inferred from homology"/>
<gene>
    <name evidence="6" type="ORF">FTO68_09210</name>
</gene>
<dbReference type="NCBIfam" id="TIGR01458">
    <property type="entry name" value="HAD-SF-IIA-hyp3"/>
    <property type="match status" value="1"/>
</dbReference>
<keyword evidence="6" id="KW-0378">Hydrolase</keyword>
<accession>A0ABD4TL41</accession>
<evidence type="ECO:0000256" key="1">
    <source>
        <dbReference type="ARBA" id="ARBA00001946"/>
    </source>
</evidence>
<reference evidence="6 7" key="1">
    <citation type="submission" date="2019-08" db="EMBL/GenBank/DDBJ databases">
        <authorList>
            <person name="Chen S.-C."/>
            <person name="Lai M.-C."/>
            <person name="You Y.-T."/>
        </authorList>
    </citation>
    <scope>NUCLEOTIDE SEQUENCE [LARGE SCALE GENOMIC DNA]</scope>
    <source>
        <strain evidence="6 7">P2F9704a</strain>
    </source>
</reference>
<dbReference type="PANTHER" id="PTHR19288">
    <property type="entry name" value="4-NITROPHENYLPHOSPHATASE-RELATED"/>
    <property type="match status" value="1"/>
</dbReference>
<keyword evidence="4" id="KW-0460">Magnesium</keyword>
<evidence type="ECO:0000256" key="5">
    <source>
        <dbReference type="ARBA" id="ARBA00039666"/>
    </source>
</evidence>
<dbReference type="InterPro" id="IPR006439">
    <property type="entry name" value="HAD-SF_hydro_IA"/>
</dbReference>
<organism evidence="6 7">
    <name type="scientific">Methanocalculus taiwanensis</name>
    <dbReference type="NCBI Taxonomy" id="106207"/>
    <lineage>
        <taxon>Archaea</taxon>
        <taxon>Methanobacteriati</taxon>
        <taxon>Methanobacteriota</taxon>
        <taxon>Stenosarchaea group</taxon>
        <taxon>Methanomicrobia</taxon>
        <taxon>Methanomicrobiales</taxon>
        <taxon>Methanocalculaceae</taxon>
        <taxon>Methanocalculus</taxon>
    </lineage>
</organism>
<comment type="cofactor">
    <cofactor evidence="1">
        <name>Mg(2+)</name>
        <dbReference type="ChEBI" id="CHEBI:18420"/>
    </cofactor>
</comment>
<evidence type="ECO:0000313" key="6">
    <source>
        <dbReference type="EMBL" id="MCQ1539156.1"/>
    </source>
</evidence>
<dbReference type="PANTHER" id="PTHR19288:SF46">
    <property type="entry name" value="HALOACID DEHALOGENASE-LIKE HYDROLASE DOMAIN-CONTAINING PROTEIN 2"/>
    <property type="match status" value="1"/>
</dbReference>
<dbReference type="SUPFAM" id="SSF56784">
    <property type="entry name" value="HAD-like"/>
    <property type="match status" value="1"/>
</dbReference>
<keyword evidence="7" id="KW-1185">Reference proteome</keyword>
<keyword evidence="3" id="KW-0479">Metal-binding</keyword>